<evidence type="ECO:0000313" key="9">
    <source>
        <dbReference type="Proteomes" id="UP000005801"/>
    </source>
</evidence>
<protein>
    <submittedName>
        <fullName evidence="8">Serine/threonine kinase family protein</fullName>
    </submittedName>
</protein>
<feature type="region of interest" description="Disordered" evidence="6">
    <location>
        <begin position="440"/>
        <end position="463"/>
    </location>
</feature>
<dbReference type="InterPro" id="IPR011009">
    <property type="entry name" value="Kinase-like_dom_sf"/>
</dbReference>
<dbReference type="PANTHER" id="PTHR43289">
    <property type="entry name" value="MITOGEN-ACTIVATED PROTEIN KINASE KINASE KINASE 20-RELATED"/>
    <property type="match status" value="1"/>
</dbReference>
<name>A6GB09_9BACT</name>
<dbReference type="STRING" id="391625.PPSIR1_13310"/>
<dbReference type="OrthoDB" id="9801841at2"/>
<dbReference type="InterPro" id="IPR017441">
    <property type="entry name" value="Protein_kinase_ATP_BS"/>
</dbReference>
<keyword evidence="3 8" id="KW-0418">Kinase</keyword>
<dbReference type="AlphaFoldDB" id="A6GB09"/>
<dbReference type="CDD" id="cd14014">
    <property type="entry name" value="STKc_PknB_like"/>
    <property type="match status" value="1"/>
</dbReference>
<evidence type="ECO:0000313" key="8">
    <source>
        <dbReference type="EMBL" id="EDM76994.1"/>
    </source>
</evidence>
<dbReference type="GO" id="GO:0004674">
    <property type="term" value="F:protein serine/threonine kinase activity"/>
    <property type="evidence" value="ECO:0007669"/>
    <property type="project" value="TreeGrafter"/>
</dbReference>
<dbReference type="GO" id="GO:0005524">
    <property type="term" value="F:ATP binding"/>
    <property type="evidence" value="ECO:0007669"/>
    <property type="project" value="UniProtKB-UniRule"/>
</dbReference>
<evidence type="ECO:0000256" key="1">
    <source>
        <dbReference type="ARBA" id="ARBA00022679"/>
    </source>
</evidence>
<evidence type="ECO:0000259" key="7">
    <source>
        <dbReference type="PROSITE" id="PS50011"/>
    </source>
</evidence>
<proteinExistence type="predicted"/>
<dbReference type="SUPFAM" id="SSF56112">
    <property type="entry name" value="Protein kinase-like (PK-like)"/>
    <property type="match status" value="1"/>
</dbReference>
<dbReference type="PROSITE" id="PS50011">
    <property type="entry name" value="PROTEIN_KINASE_DOM"/>
    <property type="match status" value="1"/>
</dbReference>
<dbReference type="PROSITE" id="PS00108">
    <property type="entry name" value="PROTEIN_KINASE_ST"/>
    <property type="match status" value="1"/>
</dbReference>
<comment type="caution">
    <text evidence="8">The sequence shown here is derived from an EMBL/GenBank/DDBJ whole genome shotgun (WGS) entry which is preliminary data.</text>
</comment>
<feature type="domain" description="Protein kinase" evidence="7">
    <location>
        <begin position="65"/>
        <end position="336"/>
    </location>
</feature>
<evidence type="ECO:0000256" key="2">
    <source>
        <dbReference type="ARBA" id="ARBA00022741"/>
    </source>
</evidence>
<evidence type="ECO:0000256" key="5">
    <source>
        <dbReference type="PROSITE-ProRule" id="PRU10141"/>
    </source>
</evidence>
<dbReference type="Proteomes" id="UP000005801">
    <property type="component" value="Unassembled WGS sequence"/>
</dbReference>
<dbReference type="PROSITE" id="PS00107">
    <property type="entry name" value="PROTEIN_KINASE_ATP"/>
    <property type="match status" value="1"/>
</dbReference>
<accession>A6GB09</accession>
<dbReference type="InterPro" id="IPR008271">
    <property type="entry name" value="Ser/Thr_kinase_AS"/>
</dbReference>
<keyword evidence="2 5" id="KW-0547">Nucleotide-binding</keyword>
<evidence type="ECO:0000256" key="6">
    <source>
        <dbReference type="SAM" id="MobiDB-lite"/>
    </source>
</evidence>
<dbReference type="eggNOG" id="COG0515">
    <property type="taxonomic scope" value="Bacteria"/>
</dbReference>
<gene>
    <name evidence="8" type="ORF">PPSIR1_13310</name>
</gene>
<keyword evidence="1" id="KW-0808">Transferase</keyword>
<sequence length="499" mass="54698">MKFDDTLEADGASSERGEQRMLATSQTNPAAPKARARGVETQARKAQVLAGLFDEPAPAVKVGRFSIVRKLGAGGMGVVYMAYDEELDRRVAVKLLRSTDTDTIGRARMKREAQAMARLSHPNVVTVYEVDSHEGQLFVAMEYVEGDDLRGWLDAGARPWPEVVAVFCQAGRGLAAAHEAGLVHRDFKPDNVLVGRDGRARVADFGLAHVFEALHEEESETVSSGEFAETLTRTGAIMGTPAYMAPEQYAGERGDARSDQFAFCVALWEGLFGERPFRGRTLAQLSAAISEGRIAAPEGASAGAVPEWLTAAVRRGLAAEPDARWPSMEVLLEVLTDDPRARRTRRLRWGLSTLLVGAVLAGTSWVAGRELARNQRQAYWSALTEDLLGMERERGFRQVSDDAARARDATRMSVYRSYRSQRGVSATRIRPSPRSCCARSRATCGGRTSGSRRRTRPSRSRSARRCCAGIERWSRRWSSTSRRACSTRRTGPGRCGAGT</sequence>
<keyword evidence="4 5" id="KW-0067">ATP-binding</keyword>
<dbReference type="RefSeq" id="WP_006973900.1">
    <property type="nucleotide sequence ID" value="NZ_ABCS01000054.1"/>
</dbReference>
<evidence type="ECO:0000256" key="3">
    <source>
        <dbReference type="ARBA" id="ARBA00022777"/>
    </source>
</evidence>
<dbReference type="InterPro" id="IPR000719">
    <property type="entry name" value="Prot_kinase_dom"/>
</dbReference>
<organism evidence="8 9">
    <name type="scientific">Plesiocystis pacifica SIR-1</name>
    <dbReference type="NCBI Taxonomy" id="391625"/>
    <lineage>
        <taxon>Bacteria</taxon>
        <taxon>Pseudomonadati</taxon>
        <taxon>Myxococcota</taxon>
        <taxon>Polyangia</taxon>
        <taxon>Nannocystales</taxon>
        <taxon>Nannocystaceae</taxon>
        <taxon>Plesiocystis</taxon>
    </lineage>
</organism>
<dbReference type="Gene3D" id="3.30.200.20">
    <property type="entry name" value="Phosphorylase Kinase, domain 1"/>
    <property type="match status" value="1"/>
</dbReference>
<keyword evidence="9" id="KW-1185">Reference proteome</keyword>
<evidence type="ECO:0000256" key="4">
    <source>
        <dbReference type="ARBA" id="ARBA00022840"/>
    </source>
</evidence>
<feature type="binding site" evidence="5">
    <location>
        <position position="94"/>
    </location>
    <ligand>
        <name>ATP</name>
        <dbReference type="ChEBI" id="CHEBI:30616"/>
    </ligand>
</feature>
<reference evidence="8 9" key="1">
    <citation type="submission" date="2007-06" db="EMBL/GenBank/DDBJ databases">
        <authorList>
            <person name="Shimkets L."/>
            <person name="Ferriera S."/>
            <person name="Johnson J."/>
            <person name="Kravitz S."/>
            <person name="Beeson K."/>
            <person name="Sutton G."/>
            <person name="Rogers Y.-H."/>
            <person name="Friedman R."/>
            <person name="Frazier M."/>
            <person name="Venter J.C."/>
        </authorList>
    </citation>
    <scope>NUCLEOTIDE SEQUENCE [LARGE SCALE GENOMIC DNA]</scope>
    <source>
        <strain evidence="8 9">SIR-1</strain>
    </source>
</reference>
<dbReference type="EMBL" id="ABCS01000054">
    <property type="protein sequence ID" value="EDM76994.1"/>
    <property type="molecule type" value="Genomic_DNA"/>
</dbReference>
<feature type="region of interest" description="Disordered" evidence="6">
    <location>
        <begin position="1"/>
        <end position="38"/>
    </location>
</feature>
<dbReference type="PANTHER" id="PTHR43289:SF6">
    <property type="entry name" value="SERINE_THREONINE-PROTEIN KINASE NEKL-3"/>
    <property type="match status" value="1"/>
</dbReference>
<dbReference type="Pfam" id="PF00069">
    <property type="entry name" value="Pkinase"/>
    <property type="match status" value="1"/>
</dbReference>
<feature type="compositionally biased region" description="Basic residues" evidence="6">
    <location>
        <begin position="450"/>
        <end position="463"/>
    </location>
</feature>
<dbReference type="Gene3D" id="1.10.510.10">
    <property type="entry name" value="Transferase(Phosphotransferase) domain 1"/>
    <property type="match status" value="1"/>
</dbReference>